<name>A0A015KIE3_RHIIW</name>
<dbReference type="HOGENOM" id="CLU_2279005_0_0_1"/>
<comment type="caution">
    <text evidence="1">The sequence shown here is derived from an EMBL/GenBank/DDBJ whole genome shotgun (WGS) entry which is preliminary data.</text>
</comment>
<dbReference type="Proteomes" id="UP000022910">
    <property type="component" value="Unassembled WGS sequence"/>
</dbReference>
<dbReference type="AlphaFoldDB" id="A0A015KIE3"/>
<organism evidence="1 2">
    <name type="scientific">Rhizophagus irregularis (strain DAOM 197198w)</name>
    <name type="common">Glomus intraradices</name>
    <dbReference type="NCBI Taxonomy" id="1432141"/>
    <lineage>
        <taxon>Eukaryota</taxon>
        <taxon>Fungi</taxon>
        <taxon>Fungi incertae sedis</taxon>
        <taxon>Mucoromycota</taxon>
        <taxon>Glomeromycotina</taxon>
        <taxon>Glomeromycetes</taxon>
        <taxon>Glomerales</taxon>
        <taxon>Glomeraceae</taxon>
        <taxon>Rhizophagus</taxon>
    </lineage>
</organism>
<sequence length="102" mass="11614">MSLPTKVNHETKISETARSGNLTLLMHTDSGGSISQRLAQLCDKALIAEECTLKANQEEILCWYHYGRNFIFQEKALNDKNKIGEKKARSLIYDEVVKQLNM</sequence>
<keyword evidence="2" id="KW-1185">Reference proteome</keyword>
<proteinExistence type="predicted"/>
<dbReference type="OrthoDB" id="2342708at2759"/>
<reference evidence="1 2" key="1">
    <citation type="submission" date="2014-02" db="EMBL/GenBank/DDBJ databases">
        <title>Single nucleus genome sequencing reveals high similarity among nuclei of an endomycorrhizal fungus.</title>
        <authorList>
            <person name="Lin K."/>
            <person name="Geurts R."/>
            <person name="Zhang Z."/>
            <person name="Limpens E."/>
            <person name="Saunders D.G."/>
            <person name="Mu D."/>
            <person name="Pang E."/>
            <person name="Cao H."/>
            <person name="Cha H."/>
            <person name="Lin T."/>
            <person name="Zhou Q."/>
            <person name="Shang Y."/>
            <person name="Li Y."/>
            <person name="Ivanov S."/>
            <person name="Sharma T."/>
            <person name="Velzen R.V."/>
            <person name="Ruijter N.D."/>
            <person name="Aanen D.K."/>
            <person name="Win J."/>
            <person name="Kamoun S."/>
            <person name="Bisseling T."/>
            <person name="Huang S."/>
        </authorList>
    </citation>
    <scope>NUCLEOTIDE SEQUENCE [LARGE SCALE GENOMIC DNA]</scope>
    <source>
        <strain evidence="2">DAOM197198w</strain>
    </source>
</reference>
<evidence type="ECO:0000313" key="1">
    <source>
        <dbReference type="EMBL" id="EXX59401.1"/>
    </source>
</evidence>
<evidence type="ECO:0000313" key="2">
    <source>
        <dbReference type="Proteomes" id="UP000022910"/>
    </source>
</evidence>
<protein>
    <submittedName>
        <fullName evidence="1">Uncharacterized protein</fullName>
    </submittedName>
</protein>
<accession>A0A015KIE3</accession>
<gene>
    <name evidence="1" type="ORF">RirG_189470</name>
</gene>
<dbReference type="EMBL" id="JEMT01026488">
    <property type="protein sequence ID" value="EXX59401.1"/>
    <property type="molecule type" value="Genomic_DNA"/>
</dbReference>